<dbReference type="Proteomes" id="UP000318431">
    <property type="component" value="Unassembled WGS sequence"/>
</dbReference>
<evidence type="ECO:0000313" key="3">
    <source>
        <dbReference type="Proteomes" id="UP000318431"/>
    </source>
</evidence>
<feature type="signal peptide" evidence="1">
    <location>
        <begin position="1"/>
        <end position="29"/>
    </location>
</feature>
<dbReference type="EMBL" id="VLLB01000013">
    <property type="protein sequence ID" value="TWI60895.1"/>
    <property type="molecule type" value="Genomic_DNA"/>
</dbReference>
<protein>
    <recommendedName>
        <fullName evidence="4">ScyD/ScyE family protein</fullName>
    </recommendedName>
</protein>
<dbReference type="InterPro" id="IPR011042">
    <property type="entry name" value="6-blade_b-propeller_TolB-like"/>
</dbReference>
<keyword evidence="1" id="KW-0732">Signal</keyword>
<proteinExistence type="predicted"/>
<dbReference type="NCBIfam" id="NF033206">
    <property type="entry name" value="ScyE_fam"/>
    <property type="match status" value="1"/>
</dbReference>
<comment type="caution">
    <text evidence="2">The sequence shown here is derived from an EMBL/GenBank/DDBJ whole genome shotgun (WGS) entry which is preliminary data.</text>
</comment>
<feature type="chain" id="PRO_5021709443" description="ScyD/ScyE family protein" evidence="1">
    <location>
        <begin position="30"/>
        <end position="405"/>
    </location>
</feature>
<name>A0A562QVS8_9BURK</name>
<accession>A0A562QVS8</accession>
<organism evidence="2 3">
    <name type="scientific">Pseudoduganella lurida</name>
    <dbReference type="NCBI Taxonomy" id="1036180"/>
    <lineage>
        <taxon>Bacteria</taxon>
        <taxon>Pseudomonadati</taxon>
        <taxon>Pseudomonadota</taxon>
        <taxon>Betaproteobacteria</taxon>
        <taxon>Burkholderiales</taxon>
        <taxon>Oxalobacteraceae</taxon>
        <taxon>Telluria group</taxon>
        <taxon>Pseudoduganella</taxon>
    </lineage>
</organism>
<keyword evidence="3" id="KW-1185">Reference proteome</keyword>
<dbReference type="SUPFAM" id="SSF63829">
    <property type="entry name" value="Calcium-dependent phosphotriesterase"/>
    <property type="match status" value="1"/>
</dbReference>
<gene>
    <name evidence="2" type="ORF">IP91_04859</name>
</gene>
<evidence type="ECO:0008006" key="4">
    <source>
        <dbReference type="Google" id="ProtNLM"/>
    </source>
</evidence>
<evidence type="ECO:0000313" key="2">
    <source>
        <dbReference type="EMBL" id="TWI60895.1"/>
    </source>
</evidence>
<reference evidence="2 3" key="1">
    <citation type="journal article" date="2015" name="Stand. Genomic Sci.">
        <title>Genomic Encyclopedia of Bacterial and Archaeal Type Strains, Phase III: the genomes of soil and plant-associated and newly described type strains.</title>
        <authorList>
            <person name="Whitman W.B."/>
            <person name="Woyke T."/>
            <person name="Klenk H.P."/>
            <person name="Zhou Y."/>
            <person name="Lilburn T.G."/>
            <person name="Beck B.J."/>
            <person name="De Vos P."/>
            <person name="Vandamme P."/>
            <person name="Eisen J.A."/>
            <person name="Garrity G."/>
            <person name="Hugenholtz P."/>
            <person name="Kyrpides N.C."/>
        </authorList>
    </citation>
    <scope>NUCLEOTIDE SEQUENCE [LARGE SCALE GENOMIC DNA]</scope>
    <source>
        <strain evidence="2 3">CGMCC 1.10822</strain>
    </source>
</reference>
<dbReference type="AlphaFoldDB" id="A0A562QVS8"/>
<dbReference type="Gene3D" id="2.120.10.30">
    <property type="entry name" value="TolB, C-terminal domain"/>
    <property type="match status" value="2"/>
</dbReference>
<sequence length="405" mass="40242">MGNSVCIVRRALAGGLFLAGVTAAGVAAAAPQVEVIATGLVNPRGIAFAPDGALYVAEAGRGGNGTCIVLSDGQNSCYGQTGAIARIAPDGKRNVTRVIRSLPSLAAPDGFGAIGPQGVSFGPSGTAKIVIGLAANPAEREGLGARSALFGQLIRPRQFGIPAPALLPAAATASSASAVDKLAYADIAGFEADNDPVPGGVDSNPYGVLALGSRDVVADAGANALLQADAGGVVTALAVFEARQVPAPPFLGLPPGATIPMQAVPTSVAQGPDGWLYVGQLTGFPFPVGLANVYRVPPEGGMPEVFASGFTNIIGLAFDAHGRLHVLQIGNGLGAPDGPPLQTPGKLIRVNGDGSQTLIYDGLYFPGGLAIGPDGAAYVTNNGIVPGPVPGAFPDGGQVVRIGLE</sequence>
<dbReference type="InterPro" id="IPR048031">
    <property type="entry name" value="ScyD/ScyE-like"/>
</dbReference>
<evidence type="ECO:0000256" key="1">
    <source>
        <dbReference type="SAM" id="SignalP"/>
    </source>
</evidence>